<dbReference type="SUPFAM" id="SSF55729">
    <property type="entry name" value="Acyl-CoA N-acyltransferases (Nat)"/>
    <property type="match status" value="1"/>
</dbReference>
<sequence>MKSKKSIEQIEYEIYHELWELVRQEFKNEKFQSYYIFEGFFDGYRLFHSEEKDDDYYLLLRIFDYIFSLGEKGKIYLWNEVWDSIICREFDPPTIYREDFTKEQLAFIDEILSTNEQNKKVYGENYLYNRNIDITMNINKPTVLERIRLSRFESKLNLKYLEFFRNNPEEYEMYYLNDYDEYFLDRFCSQLHKNLSFAILDDFTNEFYGVISLSSVRNDSLYNIECFIFPEYRGNGYAKEAVKGLLTKAINKELYILLETIRKGIVEKEVANIKCIEAKIQTDNLPSQKLVESCGFKLNGLIPFAGKLKDNYYDEKMYHFIIK</sequence>
<protein>
    <submittedName>
        <fullName evidence="5">RimJ/RimL family protein N-acetyltransferase</fullName>
    </submittedName>
</protein>
<dbReference type="RefSeq" id="WP_119015863.1">
    <property type="nucleotide sequence ID" value="NZ_QXEV01000005.1"/>
</dbReference>
<dbReference type="InterPro" id="IPR016181">
    <property type="entry name" value="Acyl_CoA_acyltransferase"/>
</dbReference>
<dbReference type="Gene3D" id="3.40.630.30">
    <property type="match status" value="1"/>
</dbReference>
<evidence type="ECO:0000313" key="5">
    <source>
        <dbReference type="EMBL" id="RIA77913.1"/>
    </source>
</evidence>
<evidence type="ECO:0000313" key="6">
    <source>
        <dbReference type="Proteomes" id="UP000266506"/>
    </source>
</evidence>
<name>A0A397RUP6_9MOLU</name>
<proteinExistence type="inferred from homology"/>
<evidence type="ECO:0000256" key="3">
    <source>
        <dbReference type="ARBA" id="ARBA00038502"/>
    </source>
</evidence>
<dbReference type="AlphaFoldDB" id="A0A397RUP6"/>
<dbReference type="EMBL" id="QXEV01000005">
    <property type="protein sequence ID" value="RIA77913.1"/>
    <property type="molecule type" value="Genomic_DNA"/>
</dbReference>
<dbReference type="PROSITE" id="PS51186">
    <property type="entry name" value="GNAT"/>
    <property type="match status" value="1"/>
</dbReference>
<comment type="caution">
    <text evidence="5">The sequence shown here is derived from an EMBL/GenBank/DDBJ whole genome shotgun (WGS) entry which is preliminary data.</text>
</comment>
<feature type="domain" description="N-acetyltransferase" evidence="4">
    <location>
        <begin position="158"/>
        <end position="319"/>
    </location>
</feature>
<dbReference type="OrthoDB" id="9788916at2"/>
<comment type="similarity">
    <text evidence="3">Belongs to the acetyltransferase family. RimJ subfamily.</text>
</comment>
<accession>A0A397RUP6</accession>
<dbReference type="Pfam" id="PF13302">
    <property type="entry name" value="Acetyltransf_3"/>
    <property type="match status" value="1"/>
</dbReference>
<dbReference type="GO" id="GO:0016747">
    <property type="term" value="F:acyltransferase activity, transferring groups other than amino-acyl groups"/>
    <property type="evidence" value="ECO:0007669"/>
    <property type="project" value="InterPro"/>
</dbReference>
<evidence type="ECO:0000259" key="4">
    <source>
        <dbReference type="PROSITE" id="PS51186"/>
    </source>
</evidence>
<dbReference type="PANTHER" id="PTHR43792">
    <property type="entry name" value="GNAT FAMILY, PUTATIVE (AFU_ORTHOLOGUE AFUA_3G00765)-RELATED-RELATED"/>
    <property type="match status" value="1"/>
</dbReference>
<evidence type="ECO:0000256" key="2">
    <source>
        <dbReference type="ARBA" id="ARBA00023315"/>
    </source>
</evidence>
<keyword evidence="1 5" id="KW-0808">Transferase</keyword>
<reference evidence="5 6" key="1">
    <citation type="submission" date="2018-08" db="EMBL/GenBank/DDBJ databases">
        <title>Genomic Encyclopedia of Archaeal and Bacterial Type Strains, Phase II (KMG-II): from individual species to whole genera.</title>
        <authorList>
            <person name="Goeker M."/>
        </authorList>
    </citation>
    <scope>NUCLEOTIDE SEQUENCE [LARGE SCALE GENOMIC DNA]</scope>
    <source>
        <strain evidence="5 6">ATCC 27112</strain>
    </source>
</reference>
<dbReference type="InterPro" id="IPR051531">
    <property type="entry name" value="N-acetyltransferase"/>
</dbReference>
<keyword evidence="2" id="KW-0012">Acyltransferase</keyword>
<dbReference type="InterPro" id="IPR000182">
    <property type="entry name" value="GNAT_dom"/>
</dbReference>
<organism evidence="5 6">
    <name type="scientific">Anaeroplasma bactoclasticum</name>
    <dbReference type="NCBI Taxonomy" id="2088"/>
    <lineage>
        <taxon>Bacteria</taxon>
        <taxon>Bacillati</taxon>
        <taxon>Mycoplasmatota</taxon>
        <taxon>Mollicutes</taxon>
        <taxon>Anaeroplasmatales</taxon>
        <taxon>Anaeroplasmataceae</taxon>
        <taxon>Anaeroplasma</taxon>
    </lineage>
</organism>
<evidence type="ECO:0000256" key="1">
    <source>
        <dbReference type="ARBA" id="ARBA00022679"/>
    </source>
</evidence>
<dbReference type="InParanoid" id="A0A397RUP6"/>
<dbReference type="Proteomes" id="UP000266506">
    <property type="component" value="Unassembled WGS sequence"/>
</dbReference>
<gene>
    <name evidence="5" type="ORF">EI71_00696</name>
</gene>
<keyword evidence="6" id="KW-1185">Reference proteome</keyword>
<dbReference type="PANTHER" id="PTHR43792:SF8">
    <property type="entry name" value="[RIBOSOMAL PROTEIN US5]-ALANINE N-ACETYLTRANSFERASE"/>
    <property type="match status" value="1"/>
</dbReference>